<dbReference type="OrthoDB" id="10635149at2759"/>
<evidence type="ECO:0000313" key="3">
    <source>
        <dbReference type="Proteomes" id="UP000002729"/>
    </source>
</evidence>
<dbReference type="KEGG" id="aaf:AURANDRAFT_66975"/>
<proteinExistence type="predicted"/>
<keyword evidence="3" id="KW-1185">Reference proteome</keyword>
<dbReference type="RefSeq" id="XP_009040566.1">
    <property type="nucleotide sequence ID" value="XM_009042318.1"/>
</dbReference>
<dbReference type="AlphaFoldDB" id="F0YJH4"/>
<dbReference type="InParanoid" id="F0YJH4"/>
<organism evidence="3">
    <name type="scientific">Aureococcus anophagefferens</name>
    <name type="common">Harmful bloom alga</name>
    <dbReference type="NCBI Taxonomy" id="44056"/>
    <lineage>
        <taxon>Eukaryota</taxon>
        <taxon>Sar</taxon>
        <taxon>Stramenopiles</taxon>
        <taxon>Ochrophyta</taxon>
        <taxon>Pelagophyceae</taxon>
        <taxon>Pelagomonadales</taxon>
        <taxon>Pelagomonadaceae</taxon>
        <taxon>Aureococcus</taxon>
    </lineage>
</organism>
<feature type="region of interest" description="Disordered" evidence="1">
    <location>
        <begin position="138"/>
        <end position="158"/>
    </location>
</feature>
<dbReference type="GeneID" id="20226025"/>
<dbReference type="EMBL" id="GL833148">
    <property type="protein sequence ID" value="EGB04651.1"/>
    <property type="molecule type" value="Genomic_DNA"/>
</dbReference>
<gene>
    <name evidence="2" type="ORF">AURANDRAFT_66975</name>
</gene>
<reference evidence="2 3" key="1">
    <citation type="journal article" date="2011" name="Proc. Natl. Acad. Sci. U.S.A.">
        <title>Niche of harmful alga Aureococcus anophagefferens revealed through ecogenomics.</title>
        <authorList>
            <person name="Gobler C.J."/>
            <person name="Berry D.L."/>
            <person name="Dyhrman S.T."/>
            <person name="Wilhelm S.W."/>
            <person name="Salamov A."/>
            <person name="Lobanov A.V."/>
            <person name="Zhang Y."/>
            <person name="Collier J.L."/>
            <person name="Wurch L.L."/>
            <person name="Kustka A.B."/>
            <person name="Dill B.D."/>
            <person name="Shah M."/>
            <person name="VerBerkmoes N.C."/>
            <person name="Kuo A."/>
            <person name="Terry A."/>
            <person name="Pangilinan J."/>
            <person name="Lindquist E.A."/>
            <person name="Lucas S."/>
            <person name="Paulsen I.T."/>
            <person name="Hattenrath-Lehmann T.K."/>
            <person name="Talmage S.C."/>
            <person name="Walker E.A."/>
            <person name="Koch F."/>
            <person name="Burson A.M."/>
            <person name="Marcoval M.A."/>
            <person name="Tang Y.Z."/>
            <person name="Lecleir G.R."/>
            <person name="Coyne K.J."/>
            <person name="Berg G.M."/>
            <person name="Bertrand E.M."/>
            <person name="Saito M.A."/>
            <person name="Gladyshev V.N."/>
            <person name="Grigoriev I.V."/>
        </authorList>
    </citation>
    <scope>NUCLEOTIDE SEQUENCE [LARGE SCALE GENOMIC DNA]</scope>
    <source>
        <strain evidence="3">CCMP 1984</strain>
    </source>
</reference>
<protein>
    <submittedName>
        <fullName evidence="2">Uncharacterized protein</fullName>
    </submittedName>
</protein>
<evidence type="ECO:0000256" key="1">
    <source>
        <dbReference type="SAM" id="MobiDB-lite"/>
    </source>
</evidence>
<dbReference type="Proteomes" id="UP000002729">
    <property type="component" value="Unassembled WGS sequence"/>
</dbReference>
<sequence length="299" mass="33956">MNVHFYASDLARVVNMLLSNAMRCPPIVCLYALLAVRQTVQNLVNSASNEQQRHEKQERLMQDFVTEAGFQAALLLKANASELKIATRKIQAAILQIKSNTYSRDEIHRMLKFRQAQTGFAVGGMKTRILDQAIADLPRTSRTATSQGGESPREFSDMAQPAELRSRIDLQAQNQQKQLDQALADLETLERATQKFATKLEVERTSQNIIEQINDVDARVQSLAEQVVQLVGGEHDRLIETERNVDSMADRCKHLSEGAKLMKEQFSHYQQQFSLQLEELLDNMQVSGDDQTFQPPWRI</sequence>
<name>F0YJH4_AURAN</name>
<evidence type="ECO:0000313" key="2">
    <source>
        <dbReference type="EMBL" id="EGB04651.1"/>
    </source>
</evidence>
<feature type="compositionally biased region" description="Polar residues" evidence="1">
    <location>
        <begin position="140"/>
        <end position="149"/>
    </location>
</feature>
<accession>F0YJH4</accession>